<proteinExistence type="predicted"/>
<keyword evidence="1" id="KW-0732">Signal</keyword>
<reference evidence="2 3" key="1">
    <citation type="submission" date="2020-04" db="EMBL/GenBank/DDBJ databases">
        <title>Genome sequencing of Rosenbergiella species.</title>
        <authorList>
            <person name="Alvarez-Perez S."/>
            <person name="Lievens B."/>
        </authorList>
    </citation>
    <scope>NUCLEOTIDE SEQUENCE [LARGE SCALE GENOMIC DNA]</scope>
    <source>
        <strain evidence="2 3">CdVSA20.1</strain>
    </source>
</reference>
<dbReference type="Proteomes" id="UP000786875">
    <property type="component" value="Unassembled WGS sequence"/>
</dbReference>
<dbReference type="EMBL" id="JABBFO010000001">
    <property type="protein sequence ID" value="MBT0726158.1"/>
    <property type="molecule type" value="Genomic_DNA"/>
</dbReference>
<comment type="caution">
    <text evidence="2">The sequence shown here is derived from an EMBL/GenBank/DDBJ whole genome shotgun (WGS) entry which is preliminary data.</text>
</comment>
<keyword evidence="3" id="KW-1185">Reference proteome</keyword>
<accession>A0ABS5T1F3</accession>
<evidence type="ECO:0000313" key="2">
    <source>
        <dbReference type="EMBL" id="MBT0726158.1"/>
    </source>
</evidence>
<evidence type="ECO:0000256" key="1">
    <source>
        <dbReference type="SAM" id="SignalP"/>
    </source>
</evidence>
<feature type="signal peptide" evidence="1">
    <location>
        <begin position="1"/>
        <end position="18"/>
    </location>
</feature>
<dbReference type="RefSeq" id="WP_214211971.1">
    <property type="nucleotide sequence ID" value="NZ_JABBFO010000001.1"/>
</dbReference>
<evidence type="ECO:0000313" key="3">
    <source>
        <dbReference type="Proteomes" id="UP000786875"/>
    </source>
</evidence>
<feature type="chain" id="PRO_5046503864" evidence="1">
    <location>
        <begin position="19"/>
        <end position="191"/>
    </location>
</feature>
<name>A0ABS5T1F3_9GAMM</name>
<protein>
    <submittedName>
        <fullName evidence="2">Histidine phosphatase family protein</fullName>
    </submittedName>
</protein>
<gene>
    <name evidence="2" type="ORF">HGT73_01980</name>
</gene>
<organism evidence="2 3">
    <name type="scientific">Rosenbergiella australiborealis</name>
    <dbReference type="NCBI Taxonomy" id="1544696"/>
    <lineage>
        <taxon>Bacteria</taxon>
        <taxon>Pseudomonadati</taxon>
        <taxon>Pseudomonadota</taxon>
        <taxon>Gammaproteobacteria</taxon>
        <taxon>Enterobacterales</taxon>
        <taxon>Erwiniaceae</taxon>
        <taxon>Rosenbergiella</taxon>
    </lineage>
</organism>
<sequence length="191" mass="21211">MRKLVLLCLLMMAATCHAESTFVFFRHAEKQMNFSGQLSCQGMNRALRLPKVLLSRFGEPDQLYASAPIEEKEGSSVRALATLMPTAIQISKDIILKYHANNTDGLINALKARGNHQTIFIAWEHEHLVEAVKSLITTTGGDASSIPFIYPFDYDSIYVVKLDKVGHFKSFTLEQEGLDGLSSTCVDSVNN</sequence>